<reference evidence="8 9" key="1">
    <citation type="submission" date="2020-02" db="EMBL/GenBank/DDBJ databases">
        <authorList>
            <person name="Ma Q."/>
            <person name="Huang Y."/>
            <person name="Song X."/>
            <person name="Pei D."/>
        </authorList>
    </citation>
    <scope>NUCLEOTIDE SEQUENCE [LARGE SCALE GENOMIC DNA]</scope>
    <source>
        <strain evidence="8">Sxm20200214</strain>
        <tissue evidence="8">Leaf</tissue>
    </source>
</reference>
<dbReference type="Proteomes" id="UP000886595">
    <property type="component" value="Unassembled WGS sequence"/>
</dbReference>
<keyword evidence="5" id="KW-1133">Transmembrane helix</keyword>
<dbReference type="PANTHER" id="PTHR32044">
    <property type="entry name" value="GLUCOMANNAN 4-BETA-MANNOSYLTRANSFERASE 9"/>
    <property type="match status" value="1"/>
</dbReference>
<organism evidence="8 9">
    <name type="scientific">Brassica carinata</name>
    <name type="common">Ethiopian mustard</name>
    <name type="synonym">Abyssinian cabbage</name>
    <dbReference type="NCBI Taxonomy" id="52824"/>
    <lineage>
        <taxon>Eukaryota</taxon>
        <taxon>Viridiplantae</taxon>
        <taxon>Streptophyta</taxon>
        <taxon>Embryophyta</taxon>
        <taxon>Tracheophyta</taxon>
        <taxon>Spermatophyta</taxon>
        <taxon>Magnoliopsida</taxon>
        <taxon>eudicotyledons</taxon>
        <taxon>Gunneridae</taxon>
        <taxon>Pentapetalae</taxon>
        <taxon>rosids</taxon>
        <taxon>malvids</taxon>
        <taxon>Brassicales</taxon>
        <taxon>Brassicaceae</taxon>
        <taxon>Brassiceae</taxon>
        <taxon>Brassica</taxon>
    </lineage>
</organism>
<accession>A0A8X8AQS5</accession>
<keyword evidence="4" id="KW-0812">Transmembrane</keyword>
<keyword evidence="7" id="KW-0472">Membrane</keyword>
<evidence type="ECO:0000256" key="7">
    <source>
        <dbReference type="ARBA" id="ARBA00023136"/>
    </source>
</evidence>
<keyword evidence="2" id="KW-0328">Glycosyltransferase</keyword>
<protein>
    <submittedName>
        <fullName evidence="8">Uncharacterized protein</fullName>
    </submittedName>
</protein>
<evidence type="ECO:0000256" key="5">
    <source>
        <dbReference type="ARBA" id="ARBA00022989"/>
    </source>
</evidence>
<keyword evidence="3" id="KW-0808">Transferase</keyword>
<dbReference type="AlphaFoldDB" id="A0A8X8AQS5"/>
<keyword evidence="6" id="KW-0333">Golgi apparatus</keyword>
<dbReference type="OrthoDB" id="72851at2759"/>
<name>A0A8X8AQS5_BRACI</name>
<dbReference type="GO" id="GO:0051753">
    <property type="term" value="F:mannan synthase activity"/>
    <property type="evidence" value="ECO:0007669"/>
    <property type="project" value="TreeGrafter"/>
</dbReference>
<sequence>MKDDIELGNSVYPMVLFKSQYSTNERSIYQLSIRVACGRSWPSDRIVIQVLDDSTDPLIKVSSSP</sequence>
<evidence type="ECO:0000256" key="3">
    <source>
        <dbReference type="ARBA" id="ARBA00022679"/>
    </source>
</evidence>
<evidence type="ECO:0000313" key="8">
    <source>
        <dbReference type="EMBL" id="KAG2310255.1"/>
    </source>
</evidence>
<evidence type="ECO:0000313" key="9">
    <source>
        <dbReference type="Proteomes" id="UP000886595"/>
    </source>
</evidence>
<comment type="subcellular location">
    <subcellularLocation>
        <location evidence="1">Golgi apparatus membrane</location>
    </subcellularLocation>
</comment>
<evidence type="ECO:0000256" key="4">
    <source>
        <dbReference type="ARBA" id="ARBA00022692"/>
    </source>
</evidence>
<gene>
    <name evidence="8" type="ORF">Bca52824_021812</name>
</gene>
<proteinExistence type="predicted"/>
<evidence type="ECO:0000256" key="2">
    <source>
        <dbReference type="ARBA" id="ARBA00022676"/>
    </source>
</evidence>
<comment type="caution">
    <text evidence="8">The sequence shown here is derived from an EMBL/GenBank/DDBJ whole genome shotgun (WGS) entry which is preliminary data.</text>
</comment>
<dbReference type="EMBL" id="JAAMPC010000005">
    <property type="protein sequence ID" value="KAG2310255.1"/>
    <property type="molecule type" value="Genomic_DNA"/>
</dbReference>
<dbReference type="GO" id="GO:0000139">
    <property type="term" value="C:Golgi membrane"/>
    <property type="evidence" value="ECO:0007669"/>
    <property type="project" value="UniProtKB-SubCell"/>
</dbReference>
<evidence type="ECO:0000256" key="6">
    <source>
        <dbReference type="ARBA" id="ARBA00023034"/>
    </source>
</evidence>
<keyword evidence="9" id="KW-1185">Reference proteome</keyword>
<dbReference type="PANTHER" id="PTHR32044:SF77">
    <property type="entry name" value="GLUCOMANNAN 4-BETA-MANNOSYLTRANSFERASE 9"/>
    <property type="match status" value="1"/>
</dbReference>
<evidence type="ECO:0000256" key="1">
    <source>
        <dbReference type="ARBA" id="ARBA00004394"/>
    </source>
</evidence>